<keyword evidence="1" id="KW-1133">Transmembrane helix</keyword>
<dbReference type="AlphaFoldDB" id="A0A2R6BD89"/>
<name>A0A2R6BD89_9ARCH</name>
<keyword evidence="1" id="KW-0812">Transmembrane</keyword>
<dbReference type="EMBL" id="NEXH01000001">
    <property type="protein sequence ID" value="PSN96592.1"/>
    <property type="molecule type" value="Genomic_DNA"/>
</dbReference>
<accession>A0A2R6BD89</accession>
<proteinExistence type="predicted"/>
<protein>
    <submittedName>
        <fullName evidence="2">Uncharacterized protein</fullName>
    </submittedName>
</protein>
<evidence type="ECO:0000313" key="2">
    <source>
        <dbReference type="EMBL" id="PSN96592.1"/>
    </source>
</evidence>
<comment type="caution">
    <text evidence="2">The sequence shown here is derived from an EMBL/GenBank/DDBJ whole genome shotgun (WGS) entry which is preliminary data.</text>
</comment>
<evidence type="ECO:0000313" key="3">
    <source>
        <dbReference type="Proteomes" id="UP000241284"/>
    </source>
</evidence>
<organism evidence="2 3">
    <name type="scientific">Candidatus Marsarchaeota G2 archaeon ECH_B_2</name>
    <dbReference type="NCBI Taxonomy" id="1978160"/>
    <lineage>
        <taxon>Archaea</taxon>
        <taxon>Candidatus Marsarchaeota</taxon>
        <taxon>Candidatus Marsarchaeota group 2</taxon>
    </lineage>
</organism>
<feature type="transmembrane region" description="Helical" evidence="1">
    <location>
        <begin position="53"/>
        <end position="71"/>
    </location>
</feature>
<gene>
    <name evidence="2" type="ORF">B9Q06_00080</name>
</gene>
<reference evidence="2 3" key="1">
    <citation type="submission" date="2017-04" db="EMBL/GenBank/DDBJ databases">
        <title>Novel microbial lineages endemic to geothermal iron-oxide mats fill important gaps in the evolutionary history of Archaea.</title>
        <authorList>
            <person name="Jay Z.J."/>
            <person name="Beam J.P."/>
            <person name="Dlakic M."/>
            <person name="Rusch D.B."/>
            <person name="Kozubal M.A."/>
            <person name="Inskeep W.P."/>
        </authorList>
    </citation>
    <scope>NUCLEOTIDE SEQUENCE [LARGE SCALE GENOMIC DNA]</scope>
    <source>
        <strain evidence="2">ECH_B_2</strain>
    </source>
</reference>
<sequence length="79" mass="8895">MERFKYHSRLLITAKMNTSDVLEVILAFLAFVPLGASVLYARSHDRTTPPFELNVALFALFGIIAVIILYAERRGILKA</sequence>
<dbReference type="Proteomes" id="UP000241284">
    <property type="component" value="Unassembled WGS sequence"/>
</dbReference>
<evidence type="ECO:0000256" key="1">
    <source>
        <dbReference type="SAM" id="Phobius"/>
    </source>
</evidence>
<feature type="transmembrane region" description="Helical" evidence="1">
    <location>
        <begin position="21"/>
        <end position="41"/>
    </location>
</feature>
<keyword evidence="1" id="KW-0472">Membrane</keyword>